<name>A0A8S3UPG6_MYTED</name>
<dbReference type="PANTHER" id="PTHR10044">
    <property type="entry name" value="INHIBITOR OF APOPTOSIS"/>
    <property type="match status" value="1"/>
</dbReference>
<dbReference type="GO" id="GO:0043066">
    <property type="term" value="P:negative regulation of apoptotic process"/>
    <property type="evidence" value="ECO:0007669"/>
    <property type="project" value="TreeGrafter"/>
</dbReference>
<keyword evidence="2" id="KW-1185">Reference proteome</keyword>
<dbReference type="GO" id="GO:0051726">
    <property type="term" value="P:regulation of cell cycle"/>
    <property type="evidence" value="ECO:0007669"/>
    <property type="project" value="TreeGrafter"/>
</dbReference>
<accession>A0A8S3UPG6</accession>
<dbReference type="GO" id="GO:0005737">
    <property type="term" value="C:cytoplasm"/>
    <property type="evidence" value="ECO:0007669"/>
    <property type="project" value="TreeGrafter"/>
</dbReference>
<dbReference type="PANTHER" id="PTHR10044:SF139">
    <property type="entry name" value="DEATH-ASSOCIATED INHIBITOR OF APOPTOSIS 2"/>
    <property type="match status" value="1"/>
</dbReference>
<protein>
    <submittedName>
        <fullName evidence="1">Uncharacterized protein</fullName>
    </submittedName>
</protein>
<dbReference type="EMBL" id="CAJPWZ010002899">
    <property type="protein sequence ID" value="CAG2247344.1"/>
    <property type="molecule type" value="Genomic_DNA"/>
</dbReference>
<gene>
    <name evidence="1" type="ORF">MEDL_59262</name>
</gene>
<reference evidence="1" key="1">
    <citation type="submission" date="2021-03" db="EMBL/GenBank/DDBJ databases">
        <authorList>
            <person name="Bekaert M."/>
        </authorList>
    </citation>
    <scope>NUCLEOTIDE SEQUENCE</scope>
</reference>
<dbReference type="InterPro" id="IPR001370">
    <property type="entry name" value="BIR_rpt"/>
</dbReference>
<dbReference type="GO" id="GO:0043027">
    <property type="term" value="F:cysteine-type endopeptidase inhibitor activity involved in apoptotic process"/>
    <property type="evidence" value="ECO:0007669"/>
    <property type="project" value="TreeGrafter"/>
</dbReference>
<dbReference type="InterPro" id="IPR050784">
    <property type="entry name" value="IAP"/>
</dbReference>
<dbReference type="OrthoDB" id="6144528at2759"/>
<evidence type="ECO:0000313" key="1">
    <source>
        <dbReference type="EMBL" id="CAG2247344.1"/>
    </source>
</evidence>
<comment type="caution">
    <text evidence="1">The sequence shown here is derived from an EMBL/GenBank/DDBJ whole genome shotgun (WGS) entry which is preliminary data.</text>
</comment>
<proteinExistence type="predicted"/>
<dbReference type="Gene3D" id="1.10.1170.10">
    <property type="entry name" value="Inhibitor Of Apoptosis Protein (2mihbC-IAP-1), Chain A"/>
    <property type="match status" value="1"/>
</dbReference>
<organism evidence="1 2">
    <name type="scientific">Mytilus edulis</name>
    <name type="common">Blue mussel</name>
    <dbReference type="NCBI Taxonomy" id="6550"/>
    <lineage>
        <taxon>Eukaryota</taxon>
        <taxon>Metazoa</taxon>
        <taxon>Spiralia</taxon>
        <taxon>Lophotrochozoa</taxon>
        <taxon>Mollusca</taxon>
        <taxon>Bivalvia</taxon>
        <taxon>Autobranchia</taxon>
        <taxon>Pteriomorphia</taxon>
        <taxon>Mytilida</taxon>
        <taxon>Mytiloidea</taxon>
        <taxon>Mytilidae</taxon>
        <taxon>Mytilinae</taxon>
        <taxon>Mytilus</taxon>
    </lineage>
</organism>
<sequence length="248" mass="28439">MIMADTANCKQLTASEEQKDGDQTVNEKKLNVDIFVLYAESDDFTTREILDTLFHDKHISYRCLEKHGDPGNTIFDDFKNLLLECKKENVPFDKLPSQRIKCIAKNDAFLSEDNRLISLRNLIISDSDLQILESEEDFTRHQLAKAGIYFIGYNMVKCFSCGISVSYKGVETESDIWNMHATLSPNCEHLLEQKGSEFINAINSIQKRNMEPTIVTLFLLPLKGEQSVQWPGYVFLPGERYKLQPTEL</sequence>
<evidence type="ECO:0000313" key="2">
    <source>
        <dbReference type="Proteomes" id="UP000683360"/>
    </source>
</evidence>
<dbReference type="SUPFAM" id="SSF57924">
    <property type="entry name" value="Inhibitor of apoptosis (IAP) repeat"/>
    <property type="match status" value="1"/>
</dbReference>
<dbReference type="GO" id="GO:0005634">
    <property type="term" value="C:nucleus"/>
    <property type="evidence" value="ECO:0007669"/>
    <property type="project" value="TreeGrafter"/>
</dbReference>
<dbReference type="PROSITE" id="PS50143">
    <property type="entry name" value="BIR_REPEAT_2"/>
    <property type="match status" value="1"/>
</dbReference>
<dbReference type="Pfam" id="PF00653">
    <property type="entry name" value="BIR"/>
    <property type="match status" value="1"/>
</dbReference>
<dbReference type="AlphaFoldDB" id="A0A8S3UPG6"/>
<dbReference type="Proteomes" id="UP000683360">
    <property type="component" value="Unassembled WGS sequence"/>
</dbReference>
<dbReference type="SMART" id="SM00238">
    <property type="entry name" value="BIR"/>
    <property type="match status" value="1"/>
</dbReference>